<feature type="domain" description="Peptidase S1" evidence="6">
    <location>
        <begin position="44"/>
        <end position="293"/>
    </location>
</feature>
<comment type="caution">
    <text evidence="7">The sequence shown here is derived from an EMBL/GenBank/DDBJ whole genome shotgun (WGS) entry which is preliminary data.</text>
</comment>
<feature type="region of interest" description="Disordered" evidence="5">
    <location>
        <begin position="421"/>
        <end position="490"/>
    </location>
</feature>
<dbReference type="InterPro" id="IPR001254">
    <property type="entry name" value="Trypsin_dom"/>
</dbReference>
<dbReference type="Pfam" id="PF00089">
    <property type="entry name" value="Trypsin"/>
    <property type="match status" value="1"/>
</dbReference>
<dbReference type="InterPro" id="IPR009003">
    <property type="entry name" value="Peptidase_S1_PA"/>
</dbReference>
<gene>
    <name evidence="7" type="ORF">ABMA27_000446</name>
</gene>
<feature type="compositionally biased region" description="Acidic residues" evidence="5">
    <location>
        <begin position="430"/>
        <end position="445"/>
    </location>
</feature>
<proteinExistence type="predicted"/>
<evidence type="ECO:0000259" key="6">
    <source>
        <dbReference type="PROSITE" id="PS50240"/>
    </source>
</evidence>
<keyword evidence="4" id="KW-1015">Disulfide bond</keyword>
<accession>A0ABR3INP3</accession>
<evidence type="ECO:0000256" key="1">
    <source>
        <dbReference type="ARBA" id="ARBA00022670"/>
    </source>
</evidence>
<evidence type="ECO:0000256" key="2">
    <source>
        <dbReference type="ARBA" id="ARBA00022801"/>
    </source>
</evidence>
<sequence>MELLIPLFDSLKKLPTELSYLNEKPTLETNFQKKEFPRSGDLPVLNRKMFRAPRVVIAEHPYVVSIRRQVSHYLTGTLLTKNLILTVAHPIYKVSPCELAVVVGENYADRGTKLLTVVLLVFHQDFNPYTFVADIALLRIYQDIVYKVTIKPISLSPWIGEAMRNGHTAFVTGWGRCDRMGTELCLPKSSRYYRGEKLDPMLRSIKFTMAPNRHCDEYSAHELKIDDSMLCVGPARVDDVLSPCMAVPGAPLVVDAQLAGMLSWGFGCGYLRDLPLVYTNIEAYLRWLIGHIPILRNITKESLTDLYHATKVSKITKWLHDSRAQYDVPKAMRSDMDMQPLAVDYKLAKLRGEIYDIRDFIENGKFHESKLALYQLIKQQEHRVEAVKEIGLRNRVQGVPFMSEETLKAAGFGVSNGTLLEADDVSSREADEDDEDEEDEENEEVLETRITTLSTAVAESTPSTPLSDSDEEYQTLPVETKTARITLGTD</sequence>
<keyword evidence="1" id="KW-0645">Protease</keyword>
<feature type="compositionally biased region" description="Polar residues" evidence="5">
    <location>
        <begin position="449"/>
        <end position="467"/>
    </location>
</feature>
<dbReference type="Proteomes" id="UP001549920">
    <property type="component" value="Unassembled WGS sequence"/>
</dbReference>
<dbReference type="PROSITE" id="PS50240">
    <property type="entry name" value="TRYPSIN_DOM"/>
    <property type="match status" value="1"/>
</dbReference>
<dbReference type="Gene3D" id="2.40.10.10">
    <property type="entry name" value="Trypsin-like serine proteases"/>
    <property type="match status" value="2"/>
</dbReference>
<keyword evidence="3" id="KW-0720">Serine protease</keyword>
<keyword evidence="2" id="KW-0378">Hydrolase</keyword>
<evidence type="ECO:0000313" key="7">
    <source>
        <dbReference type="EMBL" id="KAL0902618.1"/>
    </source>
</evidence>
<dbReference type="SMART" id="SM00020">
    <property type="entry name" value="Tryp_SPc"/>
    <property type="match status" value="1"/>
</dbReference>
<evidence type="ECO:0000313" key="8">
    <source>
        <dbReference type="Proteomes" id="UP001549920"/>
    </source>
</evidence>
<dbReference type="InterPro" id="IPR043504">
    <property type="entry name" value="Peptidase_S1_PA_chymotrypsin"/>
</dbReference>
<dbReference type="PANTHER" id="PTHR24276">
    <property type="entry name" value="POLYSERASE-RELATED"/>
    <property type="match status" value="1"/>
</dbReference>
<organism evidence="7 8">
    <name type="scientific">Loxostege sticticalis</name>
    <name type="common">Beet webworm moth</name>
    <dbReference type="NCBI Taxonomy" id="481309"/>
    <lineage>
        <taxon>Eukaryota</taxon>
        <taxon>Metazoa</taxon>
        <taxon>Ecdysozoa</taxon>
        <taxon>Arthropoda</taxon>
        <taxon>Hexapoda</taxon>
        <taxon>Insecta</taxon>
        <taxon>Pterygota</taxon>
        <taxon>Neoptera</taxon>
        <taxon>Endopterygota</taxon>
        <taxon>Lepidoptera</taxon>
        <taxon>Glossata</taxon>
        <taxon>Ditrysia</taxon>
        <taxon>Pyraloidea</taxon>
        <taxon>Crambidae</taxon>
        <taxon>Pyraustinae</taxon>
        <taxon>Loxostege</taxon>
    </lineage>
</organism>
<dbReference type="EMBL" id="JBEUOH010000001">
    <property type="protein sequence ID" value="KAL0902618.1"/>
    <property type="molecule type" value="Genomic_DNA"/>
</dbReference>
<protein>
    <recommendedName>
        <fullName evidence="6">Peptidase S1 domain-containing protein</fullName>
    </recommendedName>
</protein>
<dbReference type="InterPro" id="IPR050430">
    <property type="entry name" value="Peptidase_S1"/>
</dbReference>
<evidence type="ECO:0000256" key="5">
    <source>
        <dbReference type="SAM" id="MobiDB-lite"/>
    </source>
</evidence>
<keyword evidence="8" id="KW-1185">Reference proteome</keyword>
<dbReference type="SUPFAM" id="SSF50494">
    <property type="entry name" value="Trypsin-like serine proteases"/>
    <property type="match status" value="1"/>
</dbReference>
<evidence type="ECO:0000256" key="3">
    <source>
        <dbReference type="ARBA" id="ARBA00022825"/>
    </source>
</evidence>
<reference evidence="7 8" key="1">
    <citation type="submission" date="2024-06" db="EMBL/GenBank/DDBJ databases">
        <title>A chromosome-level genome assembly of beet webworm, Loxostege sticticalis.</title>
        <authorList>
            <person name="Zhang Y."/>
        </authorList>
    </citation>
    <scope>NUCLEOTIDE SEQUENCE [LARGE SCALE GENOMIC DNA]</scope>
    <source>
        <strain evidence="7">AQ026</strain>
        <tissue evidence="7">Whole body</tissue>
    </source>
</reference>
<dbReference type="CDD" id="cd00190">
    <property type="entry name" value="Tryp_SPc"/>
    <property type="match status" value="1"/>
</dbReference>
<dbReference type="PANTHER" id="PTHR24276:SF91">
    <property type="entry name" value="AT26814P-RELATED"/>
    <property type="match status" value="1"/>
</dbReference>
<evidence type="ECO:0000256" key="4">
    <source>
        <dbReference type="ARBA" id="ARBA00023157"/>
    </source>
</evidence>
<name>A0ABR3INP3_LOXSC</name>